<dbReference type="EMBL" id="JAGTXO010000005">
    <property type="protein sequence ID" value="KAG8467727.1"/>
    <property type="molecule type" value="Genomic_DNA"/>
</dbReference>
<dbReference type="SUPFAM" id="SSF52540">
    <property type="entry name" value="P-loop containing nucleoside triphosphate hydrolases"/>
    <property type="match status" value="1"/>
</dbReference>
<keyword evidence="4" id="KW-1185">Reference proteome</keyword>
<organism evidence="3 4">
    <name type="scientific">Diacronema lutheri</name>
    <name type="common">Unicellular marine alga</name>
    <name type="synonym">Monochrysis lutheri</name>
    <dbReference type="NCBI Taxonomy" id="2081491"/>
    <lineage>
        <taxon>Eukaryota</taxon>
        <taxon>Haptista</taxon>
        <taxon>Haptophyta</taxon>
        <taxon>Pavlovophyceae</taxon>
        <taxon>Pavlovales</taxon>
        <taxon>Pavlovaceae</taxon>
        <taxon>Diacronema</taxon>
    </lineage>
</organism>
<dbReference type="Pfam" id="PF00612">
    <property type="entry name" value="IQ"/>
    <property type="match status" value="2"/>
</dbReference>
<keyword evidence="1" id="KW-0175">Coiled coil</keyword>
<name>A0A8J5XSK8_DIALT</name>
<evidence type="ECO:0000256" key="2">
    <source>
        <dbReference type="SAM" id="MobiDB-lite"/>
    </source>
</evidence>
<gene>
    <name evidence="3" type="ORF">KFE25_006779</name>
</gene>
<accession>A0A8J5XSK8</accession>
<feature type="region of interest" description="Disordered" evidence="2">
    <location>
        <begin position="48"/>
        <end position="78"/>
    </location>
</feature>
<evidence type="ECO:0000313" key="3">
    <source>
        <dbReference type="EMBL" id="KAG8467727.1"/>
    </source>
</evidence>
<dbReference type="Proteomes" id="UP000751190">
    <property type="component" value="Unassembled WGS sequence"/>
</dbReference>
<sequence length="594" mass="64382">MATRTPSADARRALVSPGAPGVVSIGRSVYEMRTAAALPTTLPRISAGHVAADRRRESPGAPGARTGGGRTAPADARPDAAPFAIPPFLLASSRRPLGTPSPPVLIHRSYLARVASAPGFAARTALSDKLAGEYRMAWLERELARPIELASTQPPDAGTPDAKRAWDPHMLHEHVVGCAHARAGALRAIHRFGEGMLPERALSHRHQLPLRNKLRDDLSHLVGALRLTTLDLGEALQAWEAHAGSPLFLPTRHAEHAPLPTYALMLAAGSSDWLPVPLGTDPLLLRWFGELDTQTACHHAAHFVASRLHSAEEQARMRSVHDYLVAHKWGRAVGTPRETARALAELPTLENAPGRTNEQPHARARAHAKLALLLYGSAHGYERQQYLLHGAHQSLAAQRLQAVQRGKVARVRAADARRVRAEVALASDPRVSALSLRKRRIEQRLREVRAALAAEPRAGADVRRAELERAQLLGRRLELEAQLGELGAALSLAAAVGIQACFLRFKAVRTAATARQLRNERMAARIQAAWRGKRARSAFRRTAAVDELRLVETELAWIERLHAQAAVLVQAHVRGMLVRTARARGAAGAGGRAA</sequence>
<proteinExistence type="predicted"/>
<dbReference type="InterPro" id="IPR000048">
    <property type="entry name" value="IQ_motif_EF-hand-BS"/>
</dbReference>
<dbReference type="SMART" id="SM00015">
    <property type="entry name" value="IQ"/>
    <property type="match status" value="3"/>
</dbReference>
<protein>
    <submittedName>
        <fullName evidence="3">Uncharacterized protein</fullName>
    </submittedName>
</protein>
<feature type="coiled-coil region" evidence="1">
    <location>
        <begin position="431"/>
        <end position="482"/>
    </location>
</feature>
<dbReference type="InterPro" id="IPR027417">
    <property type="entry name" value="P-loop_NTPase"/>
</dbReference>
<evidence type="ECO:0000313" key="4">
    <source>
        <dbReference type="Proteomes" id="UP000751190"/>
    </source>
</evidence>
<dbReference type="OrthoDB" id="10574919at2759"/>
<comment type="caution">
    <text evidence="3">The sequence shown here is derived from an EMBL/GenBank/DDBJ whole genome shotgun (WGS) entry which is preliminary data.</text>
</comment>
<dbReference type="PROSITE" id="PS50096">
    <property type="entry name" value="IQ"/>
    <property type="match status" value="3"/>
</dbReference>
<reference evidence="3" key="1">
    <citation type="submission" date="2021-05" db="EMBL/GenBank/DDBJ databases">
        <title>The genome of the haptophyte Pavlova lutheri (Diacronema luteri, Pavlovales) - a model for lipid biosynthesis in eukaryotic algae.</title>
        <authorList>
            <person name="Hulatt C.J."/>
            <person name="Posewitz M.C."/>
        </authorList>
    </citation>
    <scope>NUCLEOTIDE SEQUENCE</scope>
    <source>
        <strain evidence="3">NIVA-4/92</strain>
    </source>
</reference>
<dbReference type="AlphaFoldDB" id="A0A8J5XSK8"/>
<evidence type="ECO:0000256" key="1">
    <source>
        <dbReference type="SAM" id="Coils"/>
    </source>
</evidence>